<gene>
    <name evidence="9" type="ORF">QR46_1480</name>
</gene>
<dbReference type="EC" id="2.1.1.205" evidence="7"/>
<feature type="binding site" evidence="7">
    <location>
        <position position="66"/>
    </location>
    <ligand>
        <name>S-adenosyl-L-methionine</name>
        <dbReference type="ChEBI" id="CHEBI:59789"/>
    </ligand>
</feature>
<dbReference type="FunFam" id="3.40.50.150:FF:000526">
    <property type="entry name" value="FtsJ-like methyltransferase family protein"/>
    <property type="match status" value="1"/>
</dbReference>
<dbReference type="HAMAP" id="MF_01547">
    <property type="entry name" value="RNA_methyltr_E"/>
    <property type="match status" value="1"/>
</dbReference>
<evidence type="ECO:0000256" key="7">
    <source>
        <dbReference type="HAMAP-Rule" id="MF_03162"/>
    </source>
</evidence>
<dbReference type="GO" id="GO:0005737">
    <property type="term" value="C:cytoplasm"/>
    <property type="evidence" value="ECO:0007669"/>
    <property type="project" value="UniProtKB-SubCell"/>
</dbReference>
<evidence type="ECO:0000256" key="2">
    <source>
        <dbReference type="ARBA" id="ARBA00022603"/>
    </source>
</evidence>
<dbReference type="InterPro" id="IPR015507">
    <property type="entry name" value="rRNA-MeTfrase_E"/>
</dbReference>
<reference evidence="9 10" key="1">
    <citation type="journal article" date="2015" name="Mol. Biochem. Parasitol.">
        <title>Identification of polymorphic genes for use in assemblage B genotyping assays through comparative genomics of multiple assemblage B Giardia duodenalis isolates.</title>
        <authorList>
            <person name="Wielinga C."/>
            <person name="Thompson R.C."/>
            <person name="Monis P."/>
            <person name="Ryan U."/>
        </authorList>
    </citation>
    <scope>NUCLEOTIDE SEQUENCE [LARGE SCALE GENOMIC DNA]</scope>
    <source>
        <strain evidence="9 10">BAH15c1</strain>
    </source>
</reference>
<comment type="catalytic activity">
    <reaction evidence="6 7">
        <text>cytidine(32)/guanosine(34) in tRNA + 2 S-adenosyl-L-methionine = 2'-O-methylcytidine(32)/2'-O-methylguanosine(34) in tRNA + 2 S-adenosyl-L-homocysteine + 2 H(+)</text>
        <dbReference type="Rhea" id="RHEA:42396"/>
        <dbReference type="Rhea" id="RHEA-COMP:10246"/>
        <dbReference type="Rhea" id="RHEA-COMP:10247"/>
        <dbReference type="ChEBI" id="CHEBI:15378"/>
        <dbReference type="ChEBI" id="CHEBI:57856"/>
        <dbReference type="ChEBI" id="CHEBI:59789"/>
        <dbReference type="ChEBI" id="CHEBI:74269"/>
        <dbReference type="ChEBI" id="CHEBI:74445"/>
        <dbReference type="ChEBI" id="CHEBI:74495"/>
        <dbReference type="ChEBI" id="CHEBI:82748"/>
        <dbReference type="EC" id="2.1.1.205"/>
    </reaction>
</comment>
<protein>
    <recommendedName>
        <fullName evidence="7">Putative tRNA (cytidine(32)/guanosine(34)-2'-O)-methyltransferase</fullName>
        <ecNumber evidence="7">2.1.1.205</ecNumber>
    </recommendedName>
    <alternativeName>
        <fullName evidence="7">2'-O-ribose RNA methyltransferase TRM7 homolog</fullName>
    </alternativeName>
</protein>
<dbReference type="GO" id="GO:0002181">
    <property type="term" value="P:cytoplasmic translation"/>
    <property type="evidence" value="ECO:0007669"/>
    <property type="project" value="UniProtKB-UniRule"/>
</dbReference>
<comment type="function">
    <text evidence="7">Methylates the 2'-O-ribose of nucleotides at positions 32 and 34 of the tRNA anticodon loop of substrate tRNAs.</text>
</comment>
<dbReference type="GO" id="GO:0106340">
    <property type="term" value="F:tRNA (guanosine(34)-2'-O)-methyltransferase activity"/>
    <property type="evidence" value="ECO:0007669"/>
    <property type="project" value="UniProtKB-ARBA"/>
</dbReference>
<comment type="similarity">
    <text evidence="7">Belongs to the class I-like SAM-binding methyltransferase superfamily. RNA methyltransferase RlmE family. TRM7 subfamily.</text>
</comment>
<evidence type="ECO:0000256" key="4">
    <source>
        <dbReference type="ARBA" id="ARBA00022691"/>
    </source>
</evidence>
<evidence type="ECO:0000256" key="5">
    <source>
        <dbReference type="ARBA" id="ARBA00022694"/>
    </source>
</evidence>
<keyword evidence="3 7" id="KW-0808">Transferase</keyword>
<dbReference type="PANTHER" id="PTHR10920:SF12">
    <property type="entry name" value="TRNA (CYTIDINE(32)_GUANOSINE(34)-2'-O)-METHYLTRANSFERASE-RELATED"/>
    <property type="match status" value="1"/>
</dbReference>
<dbReference type="PANTHER" id="PTHR10920">
    <property type="entry name" value="RIBOSOMAL RNA METHYLTRANSFERASE"/>
    <property type="match status" value="1"/>
</dbReference>
<dbReference type="GO" id="GO:0002128">
    <property type="term" value="P:tRNA nucleoside ribose methylation"/>
    <property type="evidence" value="ECO:0007669"/>
    <property type="project" value="UniProtKB-UniRule"/>
</dbReference>
<evidence type="ECO:0000256" key="1">
    <source>
        <dbReference type="ARBA" id="ARBA00022490"/>
    </source>
</evidence>
<evidence type="ECO:0000313" key="10">
    <source>
        <dbReference type="Proteomes" id="UP000070089"/>
    </source>
</evidence>
<feature type="domain" description="Ribosomal RNA methyltransferase FtsJ" evidence="8">
    <location>
        <begin position="32"/>
        <end position="208"/>
    </location>
</feature>
<dbReference type="SUPFAM" id="SSF53335">
    <property type="entry name" value="S-adenosyl-L-methionine-dependent methyltransferases"/>
    <property type="match status" value="1"/>
</dbReference>
<feature type="active site" description="Proton acceptor" evidence="7">
    <location>
        <position position="165"/>
    </location>
</feature>
<dbReference type="Pfam" id="PF01728">
    <property type="entry name" value="FtsJ"/>
    <property type="match status" value="1"/>
</dbReference>
<dbReference type="InterPro" id="IPR050082">
    <property type="entry name" value="RNA_methyltr_RlmE"/>
</dbReference>
<accession>A0A132NWR9</accession>
<feature type="binding site" evidence="7">
    <location>
        <position position="100"/>
    </location>
    <ligand>
        <name>S-adenosyl-L-methionine</name>
        <dbReference type="ChEBI" id="CHEBI:59789"/>
    </ligand>
</feature>
<dbReference type="Gene3D" id="3.40.50.150">
    <property type="entry name" value="Vaccinia Virus protein VP39"/>
    <property type="match status" value="1"/>
</dbReference>
<keyword evidence="1 7" id="KW-0963">Cytoplasm</keyword>
<dbReference type="VEuPathDB" id="GiardiaDB:QR46_1480"/>
<dbReference type="InterPro" id="IPR002877">
    <property type="entry name" value="RNA_MeTrfase_FtsJ_dom"/>
</dbReference>
<keyword evidence="4 7" id="KW-0949">S-adenosyl-L-methionine</keyword>
<comment type="subcellular location">
    <subcellularLocation>
        <location evidence="7">Cytoplasm</location>
    </subcellularLocation>
</comment>
<dbReference type="Proteomes" id="UP000070089">
    <property type="component" value="Unassembled WGS sequence"/>
</dbReference>
<dbReference type="InterPro" id="IPR029063">
    <property type="entry name" value="SAM-dependent_MTases_sf"/>
</dbReference>
<name>A0A132NWR9_GIAIN</name>
<comment type="caution">
    <text evidence="9">The sequence shown here is derived from an EMBL/GenBank/DDBJ whole genome shotgun (WGS) entry which is preliminary data.</text>
</comment>
<dbReference type="AlphaFoldDB" id="A0A132NWR9"/>
<feature type="binding site" evidence="7">
    <location>
        <position position="84"/>
    </location>
    <ligand>
        <name>S-adenosyl-L-methionine</name>
        <dbReference type="ChEBI" id="CHEBI:59789"/>
    </ligand>
</feature>
<feature type="binding site" evidence="7">
    <location>
        <position position="64"/>
    </location>
    <ligand>
        <name>S-adenosyl-L-methionine</name>
        <dbReference type="ChEBI" id="CHEBI:59789"/>
    </ligand>
</feature>
<proteinExistence type="inferred from homology"/>
<organism evidence="9 10">
    <name type="scientific">Giardia duodenalis assemblage B</name>
    <dbReference type="NCBI Taxonomy" id="1394984"/>
    <lineage>
        <taxon>Eukaryota</taxon>
        <taxon>Metamonada</taxon>
        <taxon>Diplomonadida</taxon>
        <taxon>Hexamitidae</taxon>
        <taxon>Giardiinae</taxon>
        <taxon>Giardia</taxon>
    </lineage>
</organism>
<dbReference type="HAMAP" id="MF_03162">
    <property type="entry name" value="RNA_methyltr_E_TRM7"/>
    <property type="match status" value="1"/>
</dbReference>
<sequence>MQKSSAFGIKHYEKMSKDKRDIYYRLAKDEGWRARSAYKLLQLDAQYDLFSGVTRAVDLCAAPGSWSQVLSRKLPDDAIIISVDLAPMAPLPRVIQIQGDITRKEVADKIIELCRGEMCQLVVCDGAPDVTGVHDLDEYVQAGLVDHAMTLARRILAPGGTFVSKVFRGECLESLLRRNALSFFKHVDVSKPDASRASSMECFLVCTEYVPEGIPYSKDREVYYSQCGDFRMLDSNRSYPANFSLCADSTLIGSSVGTVSERPSTCRNSFALDFLLRESIDK</sequence>
<evidence type="ECO:0000256" key="6">
    <source>
        <dbReference type="ARBA" id="ARBA00048902"/>
    </source>
</evidence>
<evidence type="ECO:0000256" key="3">
    <source>
        <dbReference type="ARBA" id="ARBA00022679"/>
    </source>
</evidence>
<keyword evidence="5 7" id="KW-0819">tRNA processing</keyword>
<dbReference type="InterPro" id="IPR028590">
    <property type="entry name" value="RNA_methyltr_E_TRM7"/>
</dbReference>
<dbReference type="OrthoDB" id="289250at2759"/>
<keyword evidence="2 7" id="KW-0489">Methyltransferase</keyword>
<evidence type="ECO:0000313" key="9">
    <source>
        <dbReference type="EMBL" id="KWX14516.1"/>
    </source>
</evidence>
<evidence type="ECO:0000259" key="8">
    <source>
        <dbReference type="Pfam" id="PF01728"/>
    </source>
</evidence>
<dbReference type="EMBL" id="JXTI01000030">
    <property type="protein sequence ID" value="KWX14516.1"/>
    <property type="molecule type" value="Genomic_DNA"/>
</dbReference>
<feature type="binding site" evidence="7">
    <location>
        <position position="125"/>
    </location>
    <ligand>
        <name>S-adenosyl-L-methionine</name>
        <dbReference type="ChEBI" id="CHEBI:59789"/>
    </ligand>
</feature>